<dbReference type="InterPro" id="IPR001279">
    <property type="entry name" value="Metallo-B-lactamas"/>
</dbReference>
<evidence type="ECO:0000313" key="4">
    <source>
        <dbReference type="Proteomes" id="UP000677265"/>
    </source>
</evidence>
<name>A0A942YA29_9BACI</name>
<dbReference type="SMART" id="SM00849">
    <property type="entry name" value="Lactamase_B"/>
    <property type="match status" value="1"/>
</dbReference>
<dbReference type="Pfam" id="PF00753">
    <property type="entry name" value="Lactamase_B"/>
    <property type="match status" value="1"/>
</dbReference>
<sequence>MIQKILENVYLLKVPIPYDFGYVNCYLIKGEKGFTVIDTGDYTDEAIQVWQKVMSEGVRVEKVVITHAHTDHLGLAGWFQEQFNVPVWMASKSYVELKKIRALFIDKTYSNPIASFLEKHEGPPYPKEDDRFHQFISYQFDPDELFEENEEIILGDSGYRTIWTPGHSPDHFSFYNKKEQVLFVGDHILNSINPIVICNGEGDNPLKDYFLAIEKLLPCKAKYVLPGHGEQINDLGARIELMMSHYQKRWEQTFHAIDEDGSTAFQVSQRVYGKNLSPERAGAAFFQTITNLVYLESLGHIRMEEYNGKILFYQSGKKY</sequence>
<evidence type="ECO:0000313" key="3">
    <source>
        <dbReference type="EMBL" id="MCH6267267.1"/>
    </source>
</evidence>
<dbReference type="EMBL" id="JAGYPE010000004">
    <property type="protein sequence ID" value="MBS4184071.1"/>
    <property type="molecule type" value="Genomic_DNA"/>
</dbReference>
<feature type="domain" description="Metallo-beta-lactamase" evidence="1">
    <location>
        <begin position="22"/>
        <end position="228"/>
    </location>
</feature>
<protein>
    <submittedName>
        <fullName evidence="2">MBL fold metallo-hydrolase</fullName>
    </submittedName>
</protein>
<gene>
    <name evidence="3" type="ORF">KHB02_017245</name>
    <name evidence="2" type="ORF">KHB02_22005</name>
</gene>
<accession>A0A942YA29</accession>
<dbReference type="InterPro" id="IPR050662">
    <property type="entry name" value="Sec-metab_biosynth-thioest"/>
</dbReference>
<dbReference type="PANTHER" id="PTHR23131">
    <property type="entry name" value="ENDORIBONUCLEASE LACTB2"/>
    <property type="match status" value="1"/>
</dbReference>
<dbReference type="Proteomes" id="UP000677265">
    <property type="component" value="Unassembled WGS sequence"/>
</dbReference>
<dbReference type="Gene3D" id="3.60.15.10">
    <property type="entry name" value="Ribonuclease Z/Hydroxyacylglutathione hydrolase-like"/>
    <property type="match status" value="1"/>
</dbReference>
<evidence type="ECO:0000259" key="1">
    <source>
        <dbReference type="SMART" id="SM00849"/>
    </source>
</evidence>
<proteinExistence type="predicted"/>
<organism evidence="2">
    <name type="scientific">Neobacillus citreus</name>
    <dbReference type="NCBI Taxonomy" id="2833578"/>
    <lineage>
        <taxon>Bacteria</taxon>
        <taxon>Bacillati</taxon>
        <taxon>Bacillota</taxon>
        <taxon>Bacilli</taxon>
        <taxon>Bacillales</taxon>
        <taxon>Bacillaceae</taxon>
        <taxon>Neobacillus</taxon>
    </lineage>
</organism>
<dbReference type="PANTHER" id="PTHR23131:SF4">
    <property type="entry name" value="METALLO-BETA-LACTAMASE SUPERFAMILY POTEIN"/>
    <property type="match status" value="1"/>
</dbReference>
<evidence type="ECO:0000313" key="2">
    <source>
        <dbReference type="EMBL" id="MBS4184071.1"/>
    </source>
</evidence>
<dbReference type="SUPFAM" id="SSF56281">
    <property type="entry name" value="Metallo-hydrolase/oxidoreductase"/>
    <property type="match status" value="1"/>
</dbReference>
<comment type="caution">
    <text evidence="2">The sequence shown here is derived from an EMBL/GenBank/DDBJ whole genome shotgun (WGS) entry which is preliminary data.</text>
</comment>
<keyword evidence="4" id="KW-1185">Reference proteome</keyword>
<dbReference type="RefSeq" id="WP_213143986.1">
    <property type="nucleotide sequence ID" value="NZ_JAGYPE020000033.1"/>
</dbReference>
<reference evidence="2" key="1">
    <citation type="submission" date="2021-05" db="EMBL/GenBank/DDBJ databases">
        <title>Novel Bacillus species.</title>
        <authorList>
            <person name="Liu G."/>
        </authorList>
    </citation>
    <scope>NUCLEOTIDE SEQUENCE</scope>
    <source>
        <strain evidence="2 4">FJAT-50051</strain>
    </source>
</reference>
<dbReference type="AlphaFoldDB" id="A0A942YA29"/>
<dbReference type="InterPro" id="IPR036866">
    <property type="entry name" value="RibonucZ/Hydroxyglut_hydro"/>
</dbReference>
<dbReference type="EMBL" id="JAGYPE020000033">
    <property type="protein sequence ID" value="MCH6267267.1"/>
    <property type="molecule type" value="Genomic_DNA"/>
</dbReference>